<dbReference type="Proteomes" id="UP000468638">
    <property type="component" value="Unassembled WGS sequence"/>
</dbReference>
<dbReference type="RefSeq" id="WP_160848423.1">
    <property type="nucleotide sequence ID" value="NZ_WMEQ01000004.1"/>
</dbReference>
<dbReference type="EMBL" id="WMEQ01000004">
    <property type="protein sequence ID" value="MYL33574.1"/>
    <property type="molecule type" value="Genomic_DNA"/>
</dbReference>
<feature type="transmembrane region" description="Helical" evidence="1">
    <location>
        <begin position="96"/>
        <end position="116"/>
    </location>
</feature>
<dbReference type="AlphaFoldDB" id="A0A6I4ZWV2"/>
<comment type="caution">
    <text evidence="2">The sequence shown here is derived from an EMBL/GenBank/DDBJ whole genome shotgun (WGS) entry which is preliminary data.</text>
</comment>
<feature type="transmembrane region" description="Helical" evidence="1">
    <location>
        <begin position="128"/>
        <end position="146"/>
    </location>
</feature>
<protein>
    <submittedName>
        <fullName evidence="2">Uncharacterized protein</fullName>
    </submittedName>
</protein>
<proteinExistence type="predicted"/>
<keyword evidence="1" id="KW-0812">Transmembrane</keyword>
<accession>A0A6I4ZWV2</accession>
<evidence type="ECO:0000313" key="2">
    <source>
        <dbReference type="EMBL" id="MYL33574.1"/>
    </source>
</evidence>
<reference evidence="2 3" key="1">
    <citation type="submission" date="2019-11" db="EMBL/GenBank/DDBJ databases">
        <title>Genome sequences of 17 halophilic strains isolated from different environments.</title>
        <authorList>
            <person name="Furrow R.E."/>
        </authorList>
    </citation>
    <scope>NUCLEOTIDE SEQUENCE [LARGE SCALE GENOMIC DNA]</scope>
    <source>
        <strain evidence="2 3">22514_16_FS</strain>
    </source>
</reference>
<keyword evidence="1" id="KW-1133">Transmembrane helix</keyword>
<organism evidence="2 3">
    <name type="scientific">Pontibacillus yanchengensis</name>
    <dbReference type="NCBI Taxonomy" id="462910"/>
    <lineage>
        <taxon>Bacteria</taxon>
        <taxon>Bacillati</taxon>
        <taxon>Bacillota</taxon>
        <taxon>Bacilli</taxon>
        <taxon>Bacillales</taxon>
        <taxon>Bacillaceae</taxon>
        <taxon>Pontibacillus</taxon>
    </lineage>
</organism>
<feature type="transmembrane region" description="Helical" evidence="1">
    <location>
        <begin position="64"/>
        <end position="84"/>
    </location>
</feature>
<name>A0A6I4ZWV2_9BACI</name>
<sequence>MEDFKTIVELWEIYKVAILVSLVGALIGHYKRNSCILLPIVSIDYKFKDFRKLKRKSYSTFKKGLIGLLITLKAFVYFILYLVGIRFGDNKDTDPILFELGVIGDLIIGIGAGVIAQSTIIMSGAHDQLSVVVTALLAGFAGLSYIQKFQKESLDHAGIEYRSKLAQAEEYSVQMKKESSSNQEVAATREKI</sequence>
<keyword evidence="1" id="KW-0472">Membrane</keyword>
<gene>
    <name evidence="2" type="ORF">GLW05_08190</name>
</gene>
<dbReference type="OrthoDB" id="2605371at2"/>
<evidence type="ECO:0000256" key="1">
    <source>
        <dbReference type="SAM" id="Phobius"/>
    </source>
</evidence>
<evidence type="ECO:0000313" key="3">
    <source>
        <dbReference type="Proteomes" id="UP000468638"/>
    </source>
</evidence>
<feature type="transmembrane region" description="Helical" evidence="1">
    <location>
        <begin position="13"/>
        <end position="30"/>
    </location>
</feature>